<evidence type="ECO:0000313" key="1">
    <source>
        <dbReference type="EMBL" id="SVD03041.1"/>
    </source>
</evidence>
<organism evidence="1">
    <name type="scientific">marine metagenome</name>
    <dbReference type="NCBI Taxonomy" id="408172"/>
    <lineage>
        <taxon>unclassified sequences</taxon>
        <taxon>metagenomes</taxon>
        <taxon>ecological metagenomes</taxon>
    </lineage>
</organism>
<dbReference type="AlphaFoldDB" id="A0A382S283"/>
<reference evidence="1" key="1">
    <citation type="submission" date="2018-05" db="EMBL/GenBank/DDBJ databases">
        <authorList>
            <person name="Lanie J.A."/>
            <person name="Ng W.-L."/>
            <person name="Kazmierczak K.M."/>
            <person name="Andrzejewski T.M."/>
            <person name="Davidsen T.M."/>
            <person name="Wayne K.J."/>
            <person name="Tettelin H."/>
            <person name="Glass J.I."/>
            <person name="Rusch D."/>
            <person name="Podicherti R."/>
            <person name="Tsui H.-C.T."/>
            <person name="Winkler M.E."/>
        </authorList>
    </citation>
    <scope>NUCLEOTIDE SEQUENCE</scope>
</reference>
<dbReference type="EMBL" id="UINC01125303">
    <property type="protein sequence ID" value="SVD03041.1"/>
    <property type="molecule type" value="Genomic_DNA"/>
</dbReference>
<proteinExistence type="predicted"/>
<protein>
    <submittedName>
        <fullName evidence="1">Uncharacterized protein</fullName>
    </submittedName>
</protein>
<sequence>MISLINTKKSVDFPCICEKSKKKHKKGAKMNKKQL</sequence>
<feature type="non-terminal residue" evidence="1">
    <location>
        <position position="35"/>
    </location>
</feature>
<accession>A0A382S283</accession>
<name>A0A382S283_9ZZZZ</name>
<gene>
    <name evidence="1" type="ORF">METZ01_LOCUS355895</name>
</gene>